<dbReference type="EMBL" id="CP013747">
    <property type="protein sequence ID" value="ALV40538.1"/>
    <property type="molecule type" value="Genomic_DNA"/>
</dbReference>
<evidence type="ECO:0000313" key="4">
    <source>
        <dbReference type="EMBL" id="ALV43045.1"/>
    </source>
</evidence>
<organism evidence="3">
    <name type="scientific">Pseudarthrobacter sulfonivorans</name>
    <dbReference type="NCBI Taxonomy" id="121292"/>
    <lineage>
        <taxon>Bacteria</taxon>
        <taxon>Bacillati</taxon>
        <taxon>Actinomycetota</taxon>
        <taxon>Actinomycetes</taxon>
        <taxon>Micrococcales</taxon>
        <taxon>Micrococcaceae</taxon>
        <taxon>Pseudarthrobacter</taxon>
    </lineage>
</organism>
<protein>
    <submittedName>
        <fullName evidence="3">Transposase</fullName>
    </submittedName>
</protein>
<feature type="domain" description="Transposase IS116/IS110/IS902 C-terminal" evidence="2">
    <location>
        <begin position="235"/>
        <end position="314"/>
    </location>
</feature>
<dbReference type="Pfam" id="PF01548">
    <property type="entry name" value="DEDD_Tnp_IS110"/>
    <property type="match status" value="1"/>
</dbReference>
<dbReference type="PANTHER" id="PTHR33055">
    <property type="entry name" value="TRANSPOSASE FOR INSERTION SEQUENCE ELEMENT IS1111A"/>
    <property type="match status" value="1"/>
</dbReference>
<proteinExistence type="predicted"/>
<evidence type="ECO:0000259" key="2">
    <source>
        <dbReference type="Pfam" id="PF02371"/>
    </source>
</evidence>
<dbReference type="KEGG" id="psul:AU252_04625"/>
<evidence type="ECO:0000313" key="3">
    <source>
        <dbReference type="EMBL" id="ALV40538.1"/>
    </source>
</evidence>
<dbReference type="GO" id="GO:0003677">
    <property type="term" value="F:DNA binding"/>
    <property type="evidence" value="ECO:0007669"/>
    <property type="project" value="InterPro"/>
</dbReference>
<dbReference type="InterPro" id="IPR002525">
    <property type="entry name" value="Transp_IS110-like_N"/>
</dbReference>
<dbReference type="STRING" id="121292.AU252_04625"/>
<dbReference type="GO" id="GO:0006313">
    <property type="term" value="P:DNA transposition"/>
    <property type="evidence" value="ECO:0007669"/>
    <property type="project" value="InterPro"/>
</dbReference>
<name>A0A0U3Q5P9_9MICC</name>
<evidence type="ECO:0000313" key="5">
    <source>
        <dbReference type="Proteomes" id="UP000065151"/>
    </source>
</evidence>
<dbReference type="EMBL" id="CP013747">
    <property type="protein sequence ID" value="ALV43045.1"/>
    <property type="molecule type" value="Genomic_DNA"/>
</dbReference>
<evidence type="ECO:0000259" key="1">
    <source>
        <dbReference type="Pfam" id="PF01548"/>
    </source>
</evidence>
<dbReference type="GO" id="GO:0004803">
    <property type="term" value="F:transposase activity"/>
    <property type="evidence" value="ECO:0007669"/>
    <property type="project" value="InterPro"/>
</dbReference>
<gene>
    <name evidence="3" type="ORF">AU252_04625</name>
    <name evidence="4" type="ORF">AU252_19340</name>
</gene>
<accession>A0A0U3Q5P9</accession>
<dbReference type="RefSeq" id="WP_058929710.1">
    <property type="nucleotide sequence ID" value="NZ_CP013747.1"/>
</dbReference>
<dbReference type="InterPro" id="IPR003346">
    <property type="entry name" value="Transposase_20"/>
</dbReference>
<dbReference type="NCBIfam" id="NF033542">
    <property type="entry name" value="transpos_IS110"/>
    <property type="match status" value="1"/>
</dbReference>
<feature type="domain" description="Transposase IS110-like N-terminal" evidence="1">
    <location>
        <begin position="12"/>
        <end position="163"/>
    </location>
</feature>
<reference evidence="3 5" key="1">
    <citation type="submission" date="2015-12" db="EMBL/GenBank/DDBJ databases">
        <authorList>
            <person name="Shamseldin A."/>
            <person name="Moawad H."/>
            <person name="Abd El-Rahim W.M."/>
            <person name="Sadowsky M.J."/>
        </authorList>
    </citation>
    <scope>NUCLEOTIDE SEQUENCE [LARGE SCALE GENOMIC DNA]</scope>
    <source>
        <strain evidence="3 5">Ar51</strain>
    </source>
</reference>
<dbReference type="Pfam" id="PF02371">
    <property type="entry name" value="Transposase_20"/>
    <property type="match status" value="1"/>
</dbReference>
<dbReference type="KEGG" id="psul:AU252_19340"/>
<dbReference type="AlphaFoldDB" id="A0A0U3Q5P9"/>
<dbReference type="Proteomes" id="UP000065151">
    <property type="component" value="Chromosome"/>
</dbReference>
<dbReference type="InterPro" id="IPR047650">
    <property type="entry name" value="Transpos_IS110"/>
</dbReference>
<dbReference type="PANTHER" id="PTHR33055:SF16">
    <property type="entry name" value="TRANSPOSASE FOR INSERTION SEQUENCE ELEMENT IS1547"/>
    <property type="match status" value="1"/>
</dbReference>
<sequence length="349" mass="37507">MTIVAEQYAHVVGVDTHARTHTFSMLAASTGAVIGTSTFPTTGAGMSRAVEWIRRRTPTGNVLVAVEGTSSYGARLTRLLEVERFAVCEARPPRRQSRRAHGKSDAIDAVAAARTVLGSATTELVSPRAEGLREALRILLAARRSMDTQRTGARNALTALLRTLDLGIDARSPLTAAQVRTVQGWRARQGDGAAAAVARAEARRLASAVITLGAELEDNQRALAERVQLMAPGILDISGVGPVTAAIILAAYSHHGRVRSEAAFAALAGASPVPASSGNTNRHRLNRYGDRQLNRALDVVARTRSLTDPATRAYIGRRTAEGKSPREIRRCLKRFIARQIFRQLQTLMA</sequence>